<dbReference type="PANTHER" id="PTHR42933">
    <property type="entry name" value="SLR6095 PROTEIN"/>
    <property type="match status" value="1"/>
</dbReference>
<feature type="domain" description="DNA methylase adenine-specific" evidence="9">
    <location>
        <begin position="282"/>
        <end position="505"/>
    </location>
</feature>
<dbReference type="Pfam" id="PF02384">
    <property type="entry name" value="N6_Mtase"/>
    <property type="match status" value="1"/>
</dbReference>
<evidence type="ECO:0000256" key="5">
    <source>
        <dbReference type="ARBA" id="ARBA00022691"/>
    </source>
</evidence>
<evidence type="ECO:0000256" key="2">
    <source>
        <dbReference type="ARBA" id="ARBA00011900"/>
    </source>
</evidence>
<evidence type="ECO:0000313" key="11">
    <source>
        <dbReference type="Proteomes" id="UP000824142"/>
    </source>
</evidence>
<keyword evidence="3 10" id="KW-0489">Methyltransferase</keyword>
<feature type="domain" description="Type I restriction modification DNA specificity" evidence="8">
    <location>
        <begin position="629"/>
        <end position="763"/>
    </location>
</feature>
<evidence type="ECO:0000256" key="1">
    <source>
        <dbReference type="ARBA" id="ARBA00006594"/>
    </source>
</evidence>
<evidence type="ECO:0000256" key="4">
    <source>
        <dbReference type="ARBA" id="ARBA00022679"/>
    </source>
</evidence>
<dbReference type="InterPro" id="IPR029063">
    <property type="entry name" value="SAM-dependent_MTases_sf"/>
</dbReference>
<dbReference type="Proteomes" id="UP000824142">
    <property type="component" value="Unassembled WGS sequence"/>
</dbReference>
<keyword evidence="6" id="KW-0680">Restriction system</keyword>
<dbReference type="InterPro" id="IPR000055">
    <property type="entry name" value="Restrct_endonuc_typeI_TRD"/>
</dbReference>
<dbReference type="GO" id="GO:0003677">
    <property type="term" value="F:DNA binding"/>
    <property type="evidence" value="ECO:0007669"/>
    <property type="project" value="InterPro"/>
</dbReference>
<dbReference type="PANTHER" id="PTHR42933:SF1">
    <property type="entry name" value="SITE-SPECIFIC DNA-METHYLTRANSFERASE (ADENINE-SPECIFIC)"/>
    <property type="match status" value="1"/>
</dbReference>
<keyword evidence="5" id="KW-0949">S-adenosyl-L-methionine</keyword>
<dbReference type="GO" id="GO:0009307">
    <property type="term" value="P:DNA restriction-modification system"/>
    <property type="evidence" value="ECO:0007669"/>
    <property type="project" value="UniProtKB-KW"/>
</dbReference>
<accession>A0A9D1MRL8</accession>
<sequence>MAIFTSFDIINTIGRKYLTTNIENDEFSYQQAFGDKWKNIDKNIFKSTKKDTIHTKLDIRFVDKINKISILVETKDNSKNWNEKEVEEQLSAYVKAEKLLTNNRIIAIIATQQDKAIKVYWGSDIVIDDSHKLSNQYSIKSFSEYADLYLAKENNKEQVIKSTYELNKLLHKYGINEKIRSQFVGTCLLALKYNIAYQGLQTPQIIAGIRSVLERLLNTDINKANKIALLDSKVLQSQDVKNLKSNEFEQILDFIQNEILEYINDTSTMGQDILNLFFTTFNKYVGKADKNQAFTPDHIAHFMCKVVGINRNSRVLDPCCGSGAFLVRAMTEALDDCENQQERDKVKKEQIYGIEFEDTAFGLSTTNMLIHSDGNSNVKQSSCFEEEDFIKNANINVVLMNPPYNAQKKYCWKEYTDAWNKDTKEDPSQGLHFVYYIASKVKNGKLAVLLPMQCAIGSSSTDIQQFKKKMLEEHTLDAVFSLPVDIFHPGSTSVACCMIFNLGTRHKNSKLPTFFGCYKDDGFIKRKNMGRVEKTKNNTNEGVWSDIESEWLNLYFNRIAKPGLSVVKNVTAEDEWLAEAYMENDYSTLTQINFENNLREFLAFEIKSKTDNCYNKLPRQTSNLNFDTSTWQTFKISELFNNIEYGKIQKTEVLKSGNDVYYIGAKKDDNGVISKHKFDSEYISKGNCIIMICDGQGSIGYNIYINQDFFGTINLALGYNDNLTKYNALFIITVLDLERPKFSFGRKRKPTLKNTTIKLPAKPKLNDKGEQEYEEIEDNGKKIKKPLYDPDWQYMEDYIKSLPYADLI</sequence>
<evidence type="ECO:0000259" key="9">
    <source>
        <dbReference type="Pfam" id="PF02384"/>
    </source>
</evidence>
<dbReference type="EC" id="2.1.1.72" evidence="2"/>
<reference evidence="10" key="2">
    <citation type="journal article" date="2021" name="PeerJ">
        <title>Extensive microbial diversity within the chicken gut microbiome revealed by metagenomics and culture.</title>
        <authorList>
            <person name="Gilroy R."/>
            <person name="Ravi A."/>
            <person name="Getino M."/>
            <person name="Pursley I."/>
            <person name="Horton D.L."/>
            <person name="Alikhan N.F."/>
            <person name="Baker D."/>
            <person name="Gharbi K."/>
            <person name="Hall N."/>
            <person name="Watson M."/>
            <person name="Adriaenssens E.M."/>
            <person name="Foster-Nyarko E."/>
            <person name="Jarju S."/>
            <person name="Secka A."/>
            <person name="Antonio M."/>
            <person name="Oren A."/>
            <person name="Chaudhuri R.R."/>
            <person name="La Ragione R."/>
            <person name="Hildebrand F."/>
            <person name="Pallen M.J."/>
        </authorList>
    </citation>
    <scope>NUCLEOTIDE SEQUENCE</scope>
    <source>
        <strain evidence="10">CHK136-897</strain>
    </source>
</reference>
<evidence type="ECO:0000256" key="6">
    <source>
        <dbReference type="ARBA" id="ARBA00022747"/>
    </source>
</evidence>
<comment type="catalytic activity">
    <reaction evidence="7">
        <text>a 2'-deoxyadenosine in DNA + S-adenosyl-L-methionine = an N(6)-methyl-2'-deoxyadenosine in DNA + S-adenosyl-L-homocysteine + H(+)</text>
        <dbReference type="Rhea" id="RHEA:15197"/>
        <dbReference type="Rhea" id="RHEA-COMP:12418"/>
        <dbReference type="Rhea" id="RHEA-COMP:12419"/>
        <dbReference type="ChEBI" id="CHEBI:15378"/>
        <dbReference type="ChEBI" id="CHEBI:57856"/>
        <dbReference type="ChEBI" id="CHEBI:59789"/>
        <dbReference type="ChEBI" id="CHEBI:90615"/>
        <dbReference type="ChEBI" id="CHEBI:90616"/>
        <dbReference type="EC" id="2.1.1.72"/>
    </reaction>
</comment>
<dbReference type="Gene3D" id="3.40.50.150">
    <property type="entry name" value="Vaccinia Virus protein VP39"/>
    <property type="match status" value="1"/>
</dbReference>
<dbReference type="AlphaFoldDB" id="A0A9D1MRL8"/>
<dbReference type="PROSITE" id="PS00092">
    <property type="entry name" value="N6_MTASE"/>
    <property type="match status" value="1"/>
</dbReference>
<proteinExistence type="inferred from homology"/>
<dbReference type="InterPro" id="IPR002052">
    <property type="entry name" value="DNA_methylase_N6_adenine_CS"/>
</dbReference>
<comment type="similarity">
    <text evidence="1">Belongs to the N(4)/N(6)-methyltransferase family.</text>
</comment>
<comment type="caution">
    <text evidence="10">The sequence shown here is derived from an EMBL/GenBank/DDBJ whole genome shotgun (WGS) entry which is preliminary data.</text>
</comment>
<name>A0A9D1MRL8_9PROT</name>
<organism evidence="10 11">
    <name type="scientific">Candidatus Enterousia avicola</name>
    <dbReference type="NCBI Taxonomy" id="2840787"/>
    <lineage>
        <taxon>Bacteria</taxon>
        <taxon>Pseudomonadati</taxon>
        <taxon>Pseudomonadota</taxon>
        <taxon>Alphaproteobacteria</taxon>
        <taxon>Candidatus Enterousia</taxon>
    </lineage>
</organism>
<evidence type="ECO:0000256" key="3">
    <source>
        <dbReference type="ARBA" id="ARBA00022603"/>
    </source>
</evidence>
<gene>
    <name evidence="10" type="ORF">IAC63_01865</name>
</gene>
<dbReference type="EMBL" id="DVNO01000013">
    <property type="protein sequence ID" value="HIU65365.1"/>
    <property type="molecule type" value="Genomic_DNA"/>
</dbReference>
<dbReference type="PRINTS" id="PR00507">
    <property type="entry name" value="N12N6MTFRASE"/>
</dbReference>
<dbReference type="GO" id="GO:0009007">
    <property type="term" value="F:site-specific DNA-methyltransferase (adenine-specific) activity"/>
    <property type="evidence" value="ECO:0007669"/>
    <property type="project" value="UniProtKB-EC"/>
</dbReference>
<evidence type="ECO:0000259" key="8">
    <source>
        <dbReference type="Pfam" id="PF01420"/>
    </source>
</evidence>
<dbReference type="Pfam" id="PF01420">
    <property type="entry name" value="Methylase_S"/>
    <property type="match status" value="1"/>
</dbReference>
<dbReference type="InterPro" id="IPR003356">
    <property type="entry name" value="DNA_methylase_A-5"/>
</dbReference>
<evidence type="ECO:0000313" key="10">
    <source>
        <dbReference type="EMBL" id="HIU65365.1"/>
    </source>
</evidence>
<dbReference type="SUPFAM" id="SSF116734">
    <property type="entry name" value="DNA methylase specificity domain"/>
    <property type="match status" value="1"/>
</dbReference>
<dbReference type="InterPro" id="IPR051537">
    <property type="entry name" value="DNA_Adenine_Mtase"/>
</dbReference>
<dbReference type="GO" id="GO:0008170">
    <property type="term" value="F:N-methyltransferase activity"/>
    <property type="evidence" value="ECO:0007669"/>
    <property type="project" value="InterPro"/>
</dbReference>
<evidence type="ECO:0000256" key="7">
    <source>
        <dbReference type="ARBA" id="ARBA00047942"/>
    </source>
</evidence>
<protein>
    <recommendedName>
        <fullName evidence="2">site-specific DNA-methyltransferase (adenine-specific)</fullName>
        <ecNumber evidence="2">2.1.1.72</ecNumber>
    </recommendedName>
</protein>
<dbReference type="GO" id="GO:0032259">
    <property type="term" value="P:methylation"/>
    <property type="evidence" value="ECO:0007669"/>
    <property type="project" value="UniProtKB-KW"/>
</dbReference>
<dbReference type="SUPFAM" id="SSF53335">
    <property type="entry name" value="S-adenosyl-L-methionine-dependent methyltransferases"/>
    <property type="match status" value="1"/>
</dbReference>
<keyword evidence="4" id="KW-0808">Transferase</keyword>
<reference evidence="10" key="1">
    <citation type="submission" date="2020-10" db="EMBL/GenBank/DDBJ databases">
        <authorList>
            <person name="Gilroy R."/>
        </authorList>
    </citation>
    <scope>NUCLEOTIDE SEQUENCE</scope>
    <source>
        <strain evidence="10">CHK136-897</strain>
    </source>
</reference>